<organism evidence="3 4">
    <name type="scientific">Cylicocyclus nassatus</name>
    <name type="common">Nematode worm</name>
    <dbReference type="NCBI Taxonomy" id="53992"/>
    <lineage>
        <taxon>Eukaryota</taxon>
        <taxon>Metazoa</taxon>
        <taxon>Ecdysozoa</taxon>
        <taxon>Nematoda</taxon>
        <taxon>Chromadorea</taxon>
        <taxon>Rhabditida</taxon>
        <taxon>Rhabditina</taxon>
        <taxon>Rhabditomorpha</taxon>
        <taxon>Strongyloidea</taxon>
        <taxon>Strongylidae</taxon>
        <taxon>Cylicocyclus</taxon>
    </lineage>
</organism>
<evidence type="ECO:0000259" key="2">
    <source>
        <dbReference type="Pfam" id="PF14534"/>
    </source>
</evidence>
<feature type="domain" description="DUF4440" evidence="2">
    <location>
        <begin position="12"/>
        <end position="115"/>
    </location>
</feature>
<dbReference type="InterPro" id="IPR027843">
    <property type="entry name" value="DUF4440"/>
</dbReference>
<gene>
    <name evidence="3" type="ORF">CYNAS_LOCUS16474</name>
</gene>
<dbReference type="SUPFAM" id="SSF54427">
    <property type="entry name" value="NTF2-like"/>
    <property type="match status" value="1"/>
</dbReference>
<evidence type="ECO:0000313" key="4">
    <source>
        <dbReference type="Proteomes" id="UP001176961"/>
    </source>
</evidence>
<protein>
    <recommendedName>
        <fullName evidence="2">DUF4440 domain-containing protein</fullName>
    </recommendedName>
</protein>
<dbReference type="InterPro" id="IPR032710">
    <property type="entry name" value="NTF2-like_dom_sf"/>
</dbReference>
<dbReference type="Pfam" id="PF14534">
    <property type="entry name" value="DUF4440"/>
    <property type="match status" value="1"/>
</dbReference>
<name>A0AA36MAA4_CYLNA</name>
<dbReference type="Proteomes" id="UP001176961">
    <property type="component" value="Unassembled WGS sequence"/>
</dbReference>
<sequence length="158" mass="17987">MSTFKKAQSILRPIFDQYWKDFSKANIDKVIAYYHPDALVVEAGKGGVFGKEAIKQEKTDFNENTGKAPMKVTNENYQMTPDYIIYDAEYEIRSSKSGLQKGRFSQIWKKNKDDYLILREEYSADSPADDNIAKSSEGITADTPPDDKVTKSYDRTTA</sequence>
<reference evidence="3" key="1">
    <citation type="submission" date="2023-07" db="EMBL/GenBank/DDBJ databases">
        <authorList>
            <consortium name="CYATHOMIX"/>
        </authorList>
    </citation>
    <scope>NUCLEOTIDE SEQUENCE</scope>
    <source>
        <strain evidence="3">N/A</strain>
    </source>
</reference>
<proteinExistence type="predicted"/>
<feature type="compositionally biased region" description="Basic and acidic residues" evidence="1">
    <location>
        <begin position="145"/>
        <end position="158"/>
    </location>
</feature>
<dbReference type="AlphaFoldDB" id="A0AA36MAA4"/>
<accession>A0AA36MAA4</accession>
<comment type="caution">
    <text evidence="3">The sequence shown here is derived from an EMBL/GenBank/DDBJ whole genome shotgun (WGS) entry which is preliminary data.</text>
</comment>
<dbReference type="Gene3D" id="3.10.450.50">
    <property type="match status" value="1"/>
</dbReference>
<evidence type="ECO:0000256" key="1">
    <source>
        <dbReference type="SAM" id="MobiDB-lite"/>
    </source>
</evidence>
<keyword evidence="4" id="KW-1185">Reference proteome</keyword>
<feature type="region of interest" description="Disordered" evidence="1">
    <location>
        <begin position="126"/>
        <end position="158"/>
    </location>
</feature>
<evidence type="ECO:0000313" key="3">
    <source>
        <dbReference type="EMBL" id="CAJ0604491.1"/>
    </source>
</evidence>
<dbReference type="EMBL" id="CATQJL010000305">
    <property type="protein sequence ID" value="CAJ0604491.1"/>
    <property type="molecule type" value="Genomic_DNA"/>
</dbReference>